<dbReference type="eggNOG" id="ENOG50338RM">
    <property type="taxonomic scope" value="Bacteria"/>
</dbReference>
<evidence type="ECO:0000256" key="2">
    <source>
        <dbReference type="SAM" id="Phobius"/>
    </source>
</evidence>
<keyword evidence="2" id="KW-0812">Transmembrane</keyword>
<dbReference type="Proteomes" id="UP000297014">
    <property type="component" value="Unassembled WGS sequence"/>
</dbReference>
<evidence type="ECO:0000313" key="6">
    <source>
        <dbReference type="Proteomes" id="UP000297014"/>
    </source>
</evidence>
<dbReference type="AlphaFoldDB" id="A0A094WHP9"/>
<evidence type="ECO:0000313" key="3">
    <source>
        <dbReference type="EMBL" id="KGA97314.1"/>
    </source>
</evidence>
<name>A0A094WHP9_ALKAL</name>
<keyword evidence="2" id="KW-0472">Membrane</keyword>
<reference evidence="3 5" key="1">
    <citation type="journal article" date="2014" name="Genome Announc.">
        <title>Draft Genome Sequence of Bacillus alcalophilus AV1934, a Classic Alkaliphile Isolated from Human Feces in 1934.</title>
        <authorList>
            <person name="Attie O."/>
            <person name="Jayaprakash A."/>
            <person name="Shah H."/>
            <person name="Paulsen I.T."/>
            <person name="Morino M."/>
            <person name="Takahashi Y."/>
            <person name="Narumi I."/>
            <person name="Sachidanandam R."/>
            <person name="Satoh K."/>
            <person name="Ito M."/>
            <person name="Krulwich T.A."/>
        </authorList>
    </citation>
    <scope>NUCLEOTIDE SEQUENCE [LARGE SCALE GENOMIC DNA]</scope>
    <source>
        <strain evidence="3 5">AV1934</strain>
    </source>
</reference>
<evidence type="ECO:0000313" key="5">
    <source>
        <dbReference type="Proteomes" id="UP000002754"/>
    </source>
</evidence>
<gene>
    <name evidence="4" type="ORF">AJ85_16685</name>
    <name evidence="3" type="ORF">BALCAV_0210920</name>
</gene>
<dbReference type="Pfam" id="PF18910">
    <property type="entry name" value="DUF5665"/>
    <property type="match status" value="1"/>
</dbReference>
<dbReference type="OrthoDB" id="1634137at2"/>
<feature type="region of interest" description="Disordered" evidence="1">
    <location>
        <begin position="1"/>
        <end position="25"/>
    </location>
</feature>
<comment type="caution">
    <text evidence="3">The sequence shown here is derived from an EMBL/GenBank/DDBJ whole genome shotgun (WGS) entry which is preliminary data.</text>
</comment>
<protein>
    <submittedName>
        <fullName evidence="3">Uncharacterized protein</fullName>
    </submittedName>
</protein>
<reference evidence="4 6" key="2">
    <citation type="submission" date="2014-01" db="EMBL/GenBank/DDBJ databases">
        <title>Draft genome sequencing of Bacillus alcalophilus CGMCC 1.3604.</title>
        <authorList>
            <person name="Yang J."/>
            <person name="Diao L."/>
            <person name="Yang S."/>
        </authorList>
    </citation>
    <scope>NUCLEOTIDE SEQUENCE [LARGE SCALE GENOMIC DNA]</scope>
    <source>
        <strain evidence="4 6">CGMCC 1.3604</strain>
    </source>
</reference>
<keyword evidence="5" id="KW-1185">Reference proteome</keyword>
<feature type="transmembrane region" description="Helical" evidence="2">
    <location>
        <begin position="70"/>
        <end position="89"/>
    </location>
</feature>
<organism evidence="3 5">
    <name type="scientific">Alkalihalobacillus alcalophilus ATCC 27647 = CGMCC 1.3604</name>
    <dbReference type="NCBI Taxonomy" id="1218173"/>
    <lineage>
        <taxon>Bacteria</taxon>
        <taxon>Bacillati</taxon>
        <taxon>Bacillota</taxon>
        <taxon>Bacilli</taxon>
        <taxon>Bacillales</taxon>
        <taxon>Bacillaceae</taxon>
        <taxon>Alkalihalobacillus</taxon>
    </lineage>
</organism>
<evidence type="ECO:0000313" key="4">
    <source>
        <dbReference type="EMBL" id="THG92153.1"/>
    </source>
</evidence>
<accession>A0A094WHP9</accession>
<sequence length="115" mass="13294">MGLSPEQERRKVPPTYREDQKRTEQNERFEKIVDKLDEITTKGLLKDMAYHFSDKKEVIKVNFIAGLSRGVGLTLGTAIFIGIFIFLLIQMSSLPVIGQWVAEFLEMVENYRTQI</sequence>
<dbReference type="EMBL" id="ALPT02000032">
    <property type="protein sequence ID" value="KGA97314.1"/>
    <property type="molecule type" value="Genomic_DNA"/>
</dbReference>
<dbReference type="Proteomes" id="UP000002754">
    <property type="component" value="Unassembled WGS sequence"/>
</dbReference>
<dbReference type="InterPro" id="IPR043723">
    <property type="entry name" value="DUF5665"/>
</dbReference>
<proteinExistence type="predicted"/>
<keyword evidence="2" id="KW-1133">Transmembrane helix</keyword>
<evidence type="ECO:0000256" key="1">
    <source>
        <dbReference type="SAM" id="MobiDB-lite"/>
    </source>
</evidence>
<dbReference type="EMBL" id="JALP01000018">
    <property type="protein sequence ID" value="THG92153.1"/>
    <property type="molecule type" value="Genomic_DNA"/>
</dbReference>
<dbReference type="STRING" id="1218173.BALCAV_0210920"/>